<evidence type="ECO:0000256" key="3">
    <source>
        <dbReference type="ARBA" id="ARBA00022824"/>
    </source>
</evidence>
<name>A0A5N5K439_9ROSI</name>
<evidence type="ECO:0000256" key="5">
    <source>
        <dbReference type="ARBA" id="ARBA00023136"/>
    </source>
</evidence>
<dbReference type="InterPro" id="IPR003388">
    <property type="entry name" value="Reticulon"/>
</dbReference>
<feature type="domain" description="Reticulon" evidence="8">
    <location>
        <begin position="128"/>
        <end position="254"/>
    </location>
</feature>
<gene>
    <name evidence="9" type="ORF">DKX38_021944</name>
</gene>
<comment type="subcellular location">
    <subcellularLocation>
        <location evidence="1 6">Endoplasmic reticulum membrane</location>
        <topology evidence="1 6">Multi-pass membrane protein</topology>
    </subcellularLocation>
</comment>
<accession>A0A5N5K439</accession>
<keyword evidence="5 6" id="KW-0472">Membrane</keyword>
<keyword evidence="3 6" id="KW-0256">Endoplasmic reticulum</keyword>
<keyword evidence="4 6" id="KW-1133">Transmembrane helix</keyword>
<feature type="compositionally biased region" description="Basic and acidic residues" evidence="7">
    <location>
        <begin position="1"/>
        <end position="25"/>
    </location>
</feature>
<evidence type="ECO:0000313" key="9">
    <source>
        <dbReference type="EMBL" id="KAB5524195.1"/>
    </source>
</evidence>
<evidence type="ECO:0000256" key="2">
    <source>
        <dbReference type="ARBA" id="ARBA00022692"/>
    </source>
</evidence>
<keyword evidence="10" id="KW-1185">Reference proteome</keyword>
<comment type="caution">
    <text evidence="9">The sequence shown here is derived from an EMBL/GenBank/DDBJ whole genome shotgun (WGS) entry which is preliminary data.</text>
</comment>
<evidence type="ECO:0000256" key="1">
    <source>
        <dbReference type="ARBA" id="ARBA00004477"/>
    </source>
</evidence>
<dbReference type="Pfam" id="PF02453">
    <property type="entry name" value="Reticulon"/>
    <property type="match status" value="1"/>
</dbReference>
<keyword evidence="2 6" id="KW-0812">Transmembrane</keyword>
<dbReference type="AlphaFoldDB" id="A0A5N5K439"/>
<evidence type="ECO:0000256" key="4">
    <source>
        <dbReference type="ARBA" id="ARBA00022989"/>
    </source>
</evidence>
<evidence type="ECO:0000256" key="6">
    <source>
        <dbReference type="RuleBase" id="RU363132"/>
    </source>
</evidence>
<feature type="transmembrane region" description="Helical" evidence="6">
    <location>
        <begin position="173"/>
        <end position="203"/>
    </location>
</feature>
<dbReference type="GO" id="GO:0009617">
    <property type="term" value="P:response to bacterium"/>
    <property type="evidence" value="ECO:0007669"/>
    <property type="project" value="InterPro"/>
</dbReference>
<evidence type="ECO:0000256" key="7">
    <source>
        <dbReference type="SAM" id="MobiDB-lite"/>
    </source>
</evidence>
<organism evidence="9 10">
    <name type="scientific">Salix brachista</name>
    <dbReference type="NCBI Taxonomy" id="2182728"/>
    <lineage>
        <taxon>Eukaryota</taxon>
        <taxon>Viridiplantae</taxon>
        <taxon>Streptophyta</taxon>
        <taxon>Embryophyta</taxon>
        <taxon>Tracheophyta</taxon>
        <taxon>Spermatophyta</taxon>
        <taxon>Magnoliopsida</taxon>
        <taxon>eudicotyledons</taxon>
        <taxon>Gunneridae</taxon>
        <taxon>Pentapetalae</taxon>
        <taxon>rosids</taxon>
        <taxon>fabids</taxon>
        <taxon>Malpighiales</taxon>
        <taxon>Salicaceae</taxon>
        <taxon>Saliceae</taxon>
        <taxon>Salix</taxon>
    </lineage>
</organism>
<dbReference type="EMBL" id="VDCV01000015">
    <property type="protein sequence ID" value="KAB5524195.1"/>
    <property type="molecule type" value="Genomic_DNA"/>
</dbReference>
<dbReference type="InterPro" id="IPR045064">
    <property type="entry name" value="Reticulon-like"/>
</dbReference>
<dbReference type="PROSITE" id="PS50845">
    <property type="entry name" value="RETICULON"/>
    <property type="match status" value="1"/>
</dbReference>
<dbReference type="PANTHER" id="PTHR10994">
    <property type="entry name" value="RETICULON"/>
    <property type="match status" value="1"/>
</dbReference>
<sequence>MAELEGEREPVAESVEDKITEKIHGGDSSSSSSSDSDDDKLDAVKSKVFRLFGREKPVHKVLGGGKHRFFMPKSENCCLESKLVFDSGLISETIPYFGKCIFFLTVLASALVMYILSNGVGFNFLCTRPPPKIPEVVLSEKCVREVASGLRIEINRGFVVLRDIASGRDLKKFLAVIAGLWALSLVGSCCNILTLLYISFVLLHTVPVLYEKYEDQVDAYSEKTWIEIKKQYAVVDEKYLSKIPKGPLKEKKKD</sequence>
<dbReference type="PANTHER" id="PTHR10994:SF193">
    <property type="entry name" value="RETICULON-LIKE PROTEIN"/>
    <property type="match status" value="1"/>
</dbReference>
<dbReference type="GO" id="GO:0005789">
    <property type="term" value="C:endoplasmic reticulum membrane"/>
    <property type="evidence" value="ECO:0007669"/>
    <property type="project" value="UniProtKB-SubCell"/>
</dbReference>
<evidence type="ECO:0000313" key="10">
    <source>
        <dbReference type="Proteomes" id="UP000326939"/>
    </source>
</evidence>
<reference evidence="10" key="1">
    <citation type="journal article" date="2019" name="Gigascience">
        <title>De novo genome assembly of the endangered Acer yangbiense, a plant species with extremely small populations endemic to Yunnan Province, China.</title>
        <authorList>
            <person name="Yang J."/>
            <person name="Wariss H.M."/>
            <person name="Tao L."/>
            <person name="Zhang R."/>
            <person name="Yun Q."/>
            <person name="Hollingsworth P."/>
            <person name="Dao Z."/>
            <person name="Luo G."/>
            <person name="Guo H."/>
            <person name="Ma Y."/>
            <person name="Sun W."/>
        </authorList>
    </citation>
    <scope>NUCLEOTIDE SEQUENCE [LARGE SCALE GENOMIC DNA]</scope>
    <source>
        <strain evidence="10">cv. br00</strain>
    </source>
</reference>
<protein>
    <recommendedName>
        <fullName evidence="6">Reticulon-like protein</fullName>
    </recommendedName>
</protein>
<proteinExistence type="predicted"/>
<feature type="transmembrane region" description="Helical" evidence="6">
    <location>
        <begin position="96"/>
        <end position="116"/>
    </location>
</feature>
<feature type="region of interest" description="Disordered" evidence="7">
    <location>
        <begin position="1"/>
        <end position="40"/>
    </location>
</feature>
<dbReference type="Proteomes" id="UP000326939">
    <property type="component" value="Chromosome 15"/>
</dbReference>
<evidence type="ECO:0000259" key="8">
    <source>
        <dbReference type="PROSITE" id="PS50845"/>
    </source>
</evidence>